<dbReference type="PANTHER" id="PTHR11669">
    <property type="entry name" value="REPLICATION FACTOR C / DNA POLYMERASE III GAMMA-TAU SUBUNIT"/>
    <property type="match status" value="1"/>
</dbReference>
<evidence type="ECO:0000256" key="3">
    <source>
        <dbReference type="ARBA" id="ARBA00022840"/>
    </source>
</evidence>
<protein>
    <recommendedName>
        <fullName evidence="5">DNA polymerase</fullName>
    </recommendedName>
</protein>
<dbReference type="PANTHER" id="PTHR11669:SF20">
    <property type="entry name" value="REPLICATION FACTOR C SUBUNIT 4"/>
    <property type="match status" value="1"/>
</dbReference>
<dbReference type="InterPro" id="IPR027417">
    <property type="entry name" value="P-loop_NTPase"/>
</dbReference>
<dbReference type="GO" id="GO:0003689">
    <property type="term" value="F:DNA clamp loader activity"/>
    <property type="evidence" value="ECO:0007669"/>
    <property type="project" value="TreeGrafter"/>
</dbReference>
<organism evidence="4">
    <name type="scientific">viral metagenome</name>
    <dbReference type="NCBI Taxonomy" id="1070528"/>
    <lineage>
        <taxon>unclassified sequences</taxon>
        <taxon>metagenomes</taxon>
        <taxon>organismal metagenomes</taxon>
    </lineage>
</organism>
<dbReference type="Pfam" id="PF13177">
    <property type="entry name" value="DNA_pol3_delta2"/>
    <property type="match status" value="1"/>
</dbReference>
<evidence type="ECO:0000256" key="1">
    <source>
        <dbReference type="ARBA" id="ARBA00022705"/>
    </source>
</evidence>
<keyword evidence="3" id="KW-0067">ATP-binding</keyword>
<dbReference type="Gene3D" id="3.40.50.300">
    <property type="entry name" value="P-loop containing nucleotide triphosphate hydrolases"/>
    <property type="match status" value="1"/>
</dbReference>
<dbReference type="AlphaFoldDB" id="A0A6C0J7T2"/>
<dbReference type="EMBL" id="MN740329">
    <property type="protein sequence ID" value="QHU00786.1"/>
    <property type="molecule type" value="Genomic_DNA"/>
</dbReference>
<evidence type="ECO:0000256" key="2">
    <source>
        <dbReference type="ARBA" id="ARBA00022741"/>
    </source>
</evidence>
<dbReference type="InterPro" id="IPR050238">
    <property type="entry name" value="DNA_Rep/Repair_Clamp_Loader"/>
</dbReference>
<name>A0A6C0J7T2_9ZZZZ</name>
<dbReference type="GO" id="GO:0005524">
    <property type="term" value="F:ATP binding"/>
    <property type="evidence" value="ECO:0007669"/>
    <property type="project" value="UniProtKB-KW"/>
</dbReference>
<dbReference type="GO" id="GO:0006261">
    <property type="term" value="P:DNA-templated DNA replication"/>
    <property type="evidence" value="ECO:0007669"/>
    <property type="project" value="TreeGrafter"/>
</dbReference>
<keyword evidence="1" id="KW-0235">DNA replication</keyword>
<evidence type="ECO:0000313" key="4">
    <source>
        <dbReference type="EMBL" id="QHU00786.1"/>
    </source>
</evidence>
<dbReference type="GO" id="GO:0005663">
    <property type="term" value="C:DNA replication factor C complex"/>
    <property type="evidence" value="ECO:0007669"/>
    <property type="project" value="TreeGrafter"/>
</dbReference>
<reference evidence="4" key="1">
    <citation type="journal article" date="2020" name="Nature">
        <title>Giant virus diversity and host interactions through global metagenomics.</title>
        <authorList>
            <person name="Schulz F."/>
            <person name="Roux S."/>
            <person name="Paez-Espino D."/>
            <person name="Jungbluth S."/>
            <person name="Walsh D.A."/>
            <person name="Denef V.J."/>
            <person name="McMahon K.D."/>
            <person name="Konstantinidis K.T."/>
            <person name="Eloe-Fadrosh E.A."/>
            <person name="Kyrpides N.C."/>
            <person name="Woyke T."/>
        </authorList>
    </citation>
    <scope>NUCLEOTIDE SEQUENCE</scope>
    <source>
        <strain evidence="4">GVMAG-M-3300025860-20</strain>
    </source>
</reference>
<dbReference type="GO" id="GO:0006281">
    <property type="term" value="P:DNA repair"/>
    <property type="evidence" value="ECO:0007669"/>
    <property type="project" value="TreeGrafter"/>
</dbReference>
<evidence type="ECO:0008006" key="5">
    <source>
        <dbReference type="Google" id="ProtNLM"/>
    </source>
</evidence>
<sequence>MNNFLRKISDFQHMDLWTYHKKPTKIAEIIGNSEIRKVFIHYLTRGNLPNIILRGEHGTAKRTLARLVAIEYLGKYFKDACIEIDGAIYRGKDVISSGHNTCSSGKPGLPSKPNVMEFSTYRILLPPKRHKIIIIYNFDNMTVEAQNALRTIMEKYAITTRFILICNYTGDIIEAIQSRCVQLKTSGLKYNESKELIDKLLGNNINKKIKHIIIMLADGDYKKLINYAQVINSGGKKTQMTLEEFYNLFNIPPIKTIKQILLDIIKGVDVYETIKTYLVDQGHGYCDIIDILSKILVFHEMDIPEDIKYRWLHVIAEKYREISPYTHEVHIYSLFANLYIA</sequence>
<keyword evidence="2" id="KW-0547">Nucleotide-binding</keyword>
<proteinExistence type="predicted"/>
<dbReference type="SUPFAM" id="SSF52540">
    <property type="entry name" value="P-loop containing nucleoside triphosphate hydrolases"/>
    <property type="match status" value="1"/>
</dbReference>
<accession>A0A6C0J7T2</accession>
<dbReference type="CDD" id="cd00009">
    <property type="entry name" value="AAA"/>
    <property type="match status" value="1"/>
</dbReference>